<reference evidence="4" key="1">
    <citation type="journal article" date="2019" name="Int. J. Syst. Evol. Microbiol.">
        <title>The Global Catalogue of Microorganisms (GCM) 10K type strain sequencing project: providing services to taxonomists for standard genome sequencing and annotation.</title>
        <authorList>
            <consortium name="The Broad Institute Genomics Platform"/>
            <consortium name="The Broad Institute Genome Sequencing Center for Infectious Disease"/>
            <person name="Wu L."/>
            <person name="Ma J."/>
        </authorList>
    </citation>
    <scope>NUCLEOTIDE SEQUENCE [LARGE SCALE GENOMIC DNA]</scope>
    <source>
        <strain evidence="4">CCUG 55854</strain>
    </source>
</reference>
<evidence type="ECO:0000259" key="2">
    <source>
        <dbReference type="PROSITE" id="PS50405"/>
    </source>
</evidence>
<dbReference type="InterPro" id="IPR004046">
    <property type="entry name" value="GST_C"/>
</dbReference>
<dbReference type="PANTHER" id="PTHR42673">
    <property type="entry name" value="MALEYLACETOACETATE ISOMERASE"/>
    <property type="match status" value="1"/>
</dbReference>
<dbReference type="Gene3D" id="3.40.30.10">
    <property type="entry name" value="Glutaredoxin"/>
    <property type="match status" value="1"/>
</dbReference>
<dbReference type="SFLD" id="SFLDS00019">
    <property type="entry name" value="Glutathione_Transferase_(cytos"/>
    <property type="match status" value="1"/>
</dbReference>
<dbReference type="PANTHER" id="PTHR42673:SF21">
    <property type="entry name" value="GLUTATHIONE S-TRANSFERASE YFCF"/>
    <property type="match status" value="1"/>
</dbReference>
<dbReference type="EMBL" id="JBHTKN010000005">
    <property type="protein sequence ID" value="MFD1042486.1"/>
    <property type="molecule type" value="Genomic_DNA"/>
</dbReference>
<organism evidence="3 4">
    <name type="scientific">Pseudoxanthomonas kaohsiungensis</name>
    <dbReference type="NCBI Taxonomy" id="283923"/>
    <lineage>
        <taxon>Bacteria</taxon>
        <taxon>Pseudomonadati</taxon>
        <taxon>Pseudomonadota</taxon>
        <taxon>Gammaproteobacteria</taxon>
        <taxon>Lysobacterales</taxon>
        <taxon>Lysobacteraceae</taxon>
        <taxon>Pseudoxanthomonas</taxon>
    </lineage>
</organism>
<dbReference type="InterPro" id="IPR004045">
    <property type="entry name" value="Glutathione_S-Trfase_N"/>
</dbReference>
<protein>
    <submittedName>
        <fullName evidence="3">Glutathione S-transferase family protein</fullName>
    </submittedName>
</protein>
<dbReference type="InterPro" id="IPR036282">
    <property type="entry name" value="Glutathione-S-Trfase_C_sf"/>
</dbReference>
<accession>A0ABW3LVW8</accession>
<dbReference type="InterPro" id="IPR036249">
    <property type="entry name" value="Thioredoxin-like_sf"/>
</dbReference>
<sequence>MSSRPAADGTMILIGMYDSPFTRRVAIALALLGYQFEHRAWSVGADFDRIRQYSPLGRVPVLVLADGQVLTESAAILDWLEHEPGGAMLLPAGGTERREAMRLVGLASGAADRCVASVLERIFHPAEHRSAALLERNRVQVEGALAALDAACAARGERWLASEAMTLADITVACYANYAAQSLPVDLSPWPALEAHVARCEALDVFRARYAPFFTPQPKGTKESIA</sequence>
<dbReference type="Proteomes" id="UP001597033">
    <property type="component" value="Unassembled WGS sequence"/>
</dbReference>
<evidence type="ECO:0000259" key="1">
    <source>
        <dbReference type="PROSITE" id="PS50404"/>
    </source>
</evidence>
<dbReference type="PROSITE" id="PS50404">
    <property type="entry name" value="GST_NTER"/>
    <property type="match status" value="1"/>
</dbReference>
<dbReference type="RefSeq" id="WP_238394258.1">
    <property type="nucleotide sequence ID" value="NZ_JBHTKN010000005.1"/>
</dbReference>
<dbReference type="SUPFAM" id="SSF52833">
    <property type="entry name" value="Thioredoxin-like"/>
    <property type="match status" value="1"/>
</dbReference>
<proteinExistence type="predicted"/>
<dbReference type="InterPro" id="IPR010987">
    <property type="entry name" value="Glutathione-S-Trfase_C-like"/>
</dbReference>
<dbReference type="CDD" id="cd00570">
    <property type="entry name" value="GST_N_family"/>
    <property type="match status" value="1"/>
</dbReference>
<evidence type="ECO:0000313" key="3">
    <source>
        <dbReference type="EMBL" id="MFD1042486.1"/>
    </source>
</evidence>
<dbReference type="PROSITE" id="PS50405">
    <property type="entry name" value="GST_CTER"/>
    <property type="match status" value="1"/>
</dbReference>
<gene>
    <name evidence="3" type="ORF">ACFQ2N_09000</name>
</gene>
<dbReference type="Pfam" id="PF13417">
    <property type="entry name" value="GST_N_3"/>
    <property type="match status" value="1"/>
</dbReference>
<dbReference type="InterPro" id="IPR040079">
    <property type="entry name" value="Glutathione_S-Trfase"/>
</dbReference>
<name>A0ABW3LVW8_9GAMM</name>
<evidence type="ECO:0000313" key="4">
    <source>
        <dbReference type="Proteomes" id="UP001597033"/>
    </source>
</evidence>
<feature type="domain" description="GST N-terminal" evidence="1">
    <location>
        <begin position="9"/>
        <end position="88"/>
    </location>
</feature>
<comment type="caution">
    <text evidence="3">The sequence shown here is derived from an EMBL/GenBank/DDBJ whole genome shotgun (WGS) entry which is preliminary data.</text>
</comment>
<dbReference type="SUPFAM" id="SSF47616">
    <property type="entry name" value="GST C-terminal domain-like"/>
    <property type="match status" value="1"/>
</dbReference>
<feature type="domain" description="GST C-terminal" evidence="2">
    <location>
        <begin position="96"/>
        <end position="222"/>
    </location>
</feature>
<dbReference type="Pfam" id="PF00043">
    <property type="entry name" value="GST_C"/>
    <property type="match status" value="1"/>
</dbReference>
<keyword evidence="4" id="KW-1185">Reference proteome</keyword>
<dbReference type="Gene3D" id="1.20.1050.10">
    <property type="match status" value="1"/>
</dbReference>